<keyword evidence="4" id="KW-1185">Reference proteome</keyword>
<feature type="signal peptide" evidence="2">
    <location>
        <begin position="1"/>
        <end position="28"/>
    </location>
</feature>
<feature type="region of interest" description="Disordered" evidence="1">
    <location>
        <begin position="27"/>
        <end position="50"/>
    </location>
</feature>
<dbReference type="STRING" id="1005945.SAMN05216561_10189"/>
<name>A0A1I3BE32_9ACTN</name>
<dbReference type="OrthoDB" id="9151379at2"/>
<dbReference type="Proteomes" id="UP000198649">
    <property type="component" value="Unassembled WGS sequence"/>
</dbReference>
<evidence type="ECO:0000313" key="3">
    <source>
        <dbReference type="EMBL" id="SFH60567.1"/>
    </source>
</evidence>
<organism evidence="3 4">
    <name type="scientific">Nocardioides psychrotolerans</name>
    <dbReference type="NCBI Taxonomy" id="1005945"/>
    <lineage>
        <taxon>Bacteria</taxon>
        <taxon>Bacillati</taxon>
        <taxon>Actinomycetota</taxon>
        <taxon>Actinomycetes</taxon>
        <taxon>Propionibacteriales</taxon>
        <taxon>Nocardioidaceae</taxon>
        <taxon>Nocardioides</taxon>
    </lineage>
</organism>
<reference evidence="3 4" key="1">
    <citation type="submission" date="2016-10" db="EMBL/GenBank/DDBJ databases">
        <authorList>
            <person name="de Groot N.N."/>
        </authorList>
    </citation>
    <scope>NUCLEOTIDE SEQUENCE [LARGE SCALE GENOMIC DNA]</scope>
    <source>
        <strain evidence="3 4">CGMCC 1.11156</strain>
    </source>
</reference>
<keyword evidence="2" id="KW-0732">Signal</keyword>
<evidence type="ECO:0000256" key="1">
    <source>
        <dbReference type="SAM" id="MobiDB-lite"/>
    </source>
</evidence>
<gene>
    <name evidence="3" type="ORF">SAMN05216561_10189</name>
</gene>
<proteinExistence type="predicted"/>
<dbReference type="AlphaFoldDB" id="A0A1I3BE32"/>
<accession>A0A1I3BE32</accession>
<dbReference type="RefSeq" id="WP_091109501.1">
    <property type="nucleotide sequence ID" value="NZ_BKAF01000001.1"/>
</dbReference>
<evidence type="ECO:0000313" key="4">
    <source>
        <dbReference type="Proteomes" id="UP000198649"/>
    </source>
</evidence>
<protein>
    <recommendedName>
        <fullName evidence="5">Lipoprotein LpqB beta-propeller domain-containing protein</fullName>
    </recommendedName>
</protein>
<dbReference type="EMBL" id="FOQG01000001">
    <property type="protein sequence ID" value="SFH60567.1"/>
    <property type="molecule type" value="Genomic_DNA"/>
</dbReference>
<evidence type="ECO:0000256" key="2">
    <source>
        <dbReference type="SAM" id="SignalP"/>
    </source>
</evidence>
<sequence length="248" mass="25426">MTHHAPDVVRRAVAAVALLTLGAGCGTASDPSPPSGVDELTVPTPSPDPADYVDGIDNPWLPLTPGSSWAYAVTGGAGGGVVVTVADDPVTIAGVSAIAVQTVATFTAPEPGEVNVEGWSTTPRTDYYAQDTRGNVWWLGREGRWQVGEDGAEAGIAMLATPRVGDGYREALVPGSEGPTAEVAALDGTADTVLGELEDMVVIDVSTPDGLVQRGFYARGAGLVHRETLTGASEETLELSATTIEADD</sequence>
<evidence type="ECO:0008006" key="5">
    <source>
        <dbReference type="Google" id="ProtNLM"/>
    </source>
</evidence>
<feature type="chain" id="PRO_5011675979" description="Lipoprotein LpqB beta-propeller domain-containing protein" evidence="2">
    <location>
        <begin position="29"/>
        <end position="248"/>
    </location>
</feature>